<dbReference type="AlphaFoldDB" id="A0A5C5YCM0"/>
<comment type="caution">
    <text evidence="1">The sequence shown here is derived from an EMBL/GenBank/DDBJ whole genome shotgun (WGS) entry which is preliminary data.</text>
</comment>
<evidence type="ECO:0000313" key="2">
    <source>
        <dbReference type="Proteomes" id="UP000318478"/>
    </source>
</evidence>
<proteinExistence type="predicted"/>
<dbReference type="Proteomes" id="UP000318478">
    <property type="component" value="Unassembled WGS sequence"/>
</dbReference>
<dbReference type="RefSeq" id="WP_146590177.1">
    <property type="nucleotide sequence ID" value="NZ_SJPO01000011.1"/>
</dbReference>
<keyword evidence="2" id="KW-1185">Reference proteome</keyword>
<reference evidence="1 2" key="1">
    <citation type="submission" date="2019-02" db="EMBL/GenBank/DDBJ databases">
        <title>Deep-cultivation of Planctomycetes and their phenomic and genomic characterization uncovers novel biology.</title>
        <authorList>
            <person name="Wiegand S."/>
            <person name="Jogler M."/>
            <person name="Boedeker C."/>
            <person name="Pinto D."/>
            <person name="Vollmers J."/>
            <person name="Rivas-Marin E."/>
            <person name="Kohn T."/>
            <person name="Peeters S.H."/>
            <person name="Heuer A."/>
            <person name="Rast P."/>
            <person name="Oberbeckmann S."/>
            <person name="Bunk B."/>
            <person name="Jeske O."/>
            <person name="Meyerdierks A."/>
            <person name="Storesund J.E."/>
            <person name="Kallscheuer N."/>
            <person name="Luecker S."/>
            <person name="Lage O.M."/>
            <person name="Pohl T."/>
            <person name="Merkel B.J."/>
            <person name="Hornburger P."/>
            <person name="Mueller R.-W."/>
            <person name="Bruemmer F."/>
            <person name="Labrenz M."/>
            <person name="Spormann A.M."/>
            <person name="Op Den Camp H."/>
            <person name="Overmann J."/>
            <person name="Amann R."/>
            <person name="Jetten M.S.M."/>
            <person name="Mascher T."/>
            <person name="Medema M.H."/>
            <person name="Devos D.P."/>
            <person name="Kaster A.-K."/>
            <person name="Ovreas L."/>
            <person name="Rohde M."/>
            <person name="Galperin M.Y."/>
            <person name="Jogler C."/>
        </authorList>
    </citation>
    <scope>NUCLEOTIDE SEQUENCE [LARGE SCALE GENOMIC DNA]</scope>
    <source>
        <strain evidence="1 2">Pla123a</strain>
    </source>
</reference>
<evidence type="ECO:0000313" key="1">
    <source>
        <dbReference type="EMBL" id="TWT72678.1"/>
    </source>
</evidence>
<gene>
    <name evidence="1" type="ORF">Pla123a_39740</name>
</gene>
<organism evidence="1 2">
    <name type="scientific">Posidoniimonas polymericola</name>
    <dbReference type="NCBI Taxonomy" id="2528002"/>
    <lineage>
        <taxon>Bacteria</taxon>
        <taxon>Pseudomonadati</taxon>
        <taxon>Planctomycetota</taxon>
        <taxon>Planctomycetia</taxon>
        <taxon>Pirellulales</taxon>
        <taxon>Lacipirellulaceae</taxon>
        <taxon>Posidoniimonas</taxon>
    </lineage>
</organism>
<accession>A0A5C5YCM0</accession>
<name>A0A5C5YCM0_9BACT</name>
<dbReference type="EMBL" id="SJPO01000011">
    <property type="protein sequence ID" value="TWT72678.1"/>
    <property type="molecule type" value="Genomic_DNA"/>
</dbReference>
<sequence length="145" mass="16021">MKKPRISLKQLLGIFVVASIVAWWGSRYESWYGVRWTQADSKLLTTELAEINGEITERMAIRVAIDAAVSRGKSLRILPNGVERGVWTHYSEDGEPIEPVEVECYIVHLEDIPSGPSGAFTRILGGHCTVFVGLDGSVLYFGRGA</sequence>
<protein>
    <submittedName>
        <fullName evidence="1">Uncharacterized protein</fullName>
    </submittedName>
</protein>